<evidence type="ECO:0000313" key="11">
    <source>
        <dbReference type="EMBL" id="QJB70259.1"/>
    </source>
</evidence>
<keyword evidence="6 9" id="KW-1133">Transmembrane helix</keyword>
<keyword evidence="5 9" id="KW-0812">Transmembrane</keyword>
<evidence type="ECO:0000256" key="2">
    <source>
        <dbReference type="ARBA" id="ARBA00022448"/>
    </source>
</evidence>
<comment type="function">
    <text evidence="9">Part of the tripartite ATP-independent periplasmic (TRAP) transport system.</text>
</comment>
<dbReference type="AlphaFoldDB" id="A0A6H2DNM3"/>
<evidence type="ECO:0000259" key="10">
    <source>
        <dbReference type="Pfam" id="PF04290"/>
    </source>
</evidence>
<accession>A0A6H2DNM3</accession>
<keyword evidence="4 9" id="KW-0997">Cell inner membrane</keyword>
<proteinExistence type="inferred from homology"/>
<dbReference type="InterPro" id="IPR055348">
    <property type="entry name" value="DctQ"/>
</dbReference>
<dbReference type="KEGG" id="phao:HF685_14065"/>
<organism evidence="11 12">
    <name type="scientific">Parasphingorhabdus halotolerans</name>
    <dbReference type="NCBI Taxonomy" id="2725558"/>
    <lineage>
        <taxon>Bacteria</taxon>
        <taxon>Pseudomonadati</taxon>
        <taxon>Pseudomonadota</taxon>
        <taxon>Alphaproteobacteria</taxon>
        <taxon>Sphingomonadales</taxon>
        <taxon>Sphingomonadaceae</taxon>
        <taxon>Parasphingorhabdus</taxon>
    </lineage>
</organism>
<comment type="subcellular location">
    <subcellularLocation>
        <location evidence="1 9">Cell inner membrane</location>
        <topology evidence="1 9">Multi-pass membrane protein</topology>
    </subcellularLocation>
</comment>
<keyword evidence="7 9" id="KW-0472">Membrane</keyword>
<keyword evidence="12" id="KW-1185">Reference proteome</keyword>
<evidence type="ECO:0000256" key="6">
    <source>
        <dbReference type="ARBA" id="ARBA00022989"/>
    </source>
</evidence>
<keyword evidence="2 9" id="KW-0813">Transport</keyword>
<feature type="transmembrane region" description="Helical" evidence="9">
    <location>
        <begin position="131"/>
        <end position="148"/>
    </location>
</feature>
<feature type="transmembrane region" description="Helical" evidence="9">
    <location>
        <begin position="12"/>
        <end position="33"/>
    </location>
</feature>
<sequence length="176" mass="19209">MLEKVTAFNSRLCHLILWLSAAGLVAMTFIIGWQVFARYVLNDSPSWSEQASLILMIWYAVIAAAAGFHEGFHIRILAVQTSVSEPVARAMRLLAEAVVIICGVMMLIWGIELTGIISSHVIPSLGISRSWAYLPLPISGALIILFAGTRFAGEIIRPGWTAEKPVESQMNQAGTN</sequence>
<dbReference type="PANTHER" id="PTHR35011">
    <property type="entry name" value="2,3-DIKETO-L-GULONATE TRAP TRANSPORTER SMALL PERMEASE PROTEIN YIAM"/>
    <property type="match status" value="1"/>
</dbReference>
<dbReference type="GO" id="GO:0005886">
    <property type="term" value="C:plasma membrane"/>
    <property type="evidence" value="ECO:0007669"/>
    <property type="project" value="UniProtKB-SubCell"/>
</dbReference>
<feature type="transmembrane region" description="Helical" evidence="9">
    <location>
        <begin position="53"/>
        <end position="72"/>
    </location>
</feature>
<dbReference type="GO" id="GO:0015740">
    <property type="term" value="P:C4-dicarboxylate transport"/>
    <property type="evidence" value="ECO:0007669"/>
    <property type="project" value="TreeGrafter"/>
</dbReference>
<dbReference type="RefSeq" id="WP_168820525.1">
    <property type="nucleotide sequence ID" value="NZ_CP051217.1"/>
</dbReference>
<keyword evidence="3" id="KW-1003">Cell membrane</keyword>
<comment type="subunit">
    <text evidence="9">The complex comprises the extracytoplasmic solute receptor protein and the two transmembrane proteins.</text>
</comment>
<evidence type="ECO:0000256" key="7">
    <source>
        <dbReference type="ARBA" id="ARBA00023136"/>
    </source>
</evidence>
<name>A0A6H2DNM3_9SPHN</name>
<dbReference type="Pfam" id="PF04290">
    <property type="entry name" value="DctQ"/>
    <property type="match status" value="1"/>
</dbReference>
<dbReference type="EMBL" id="CP051217">
    <property type="protein sequence ID" value="QJB70259.1"/>
    <property type="molecule type" value="Genomic_DNA"/>
</dbReference>
<dbReference type="PANTHER" id="PTHR35011:SF11">
    <property type="entry name" value="TRAP TRANSPORTER SMALL PERMEASE PROTEIN"/>
    <property type="match status" value="1"/>
</dbReference>
<protein>
    <recommendedName>
        <fullName evidence="9">TRAP transporter small permease protein</fullName>
    </recommendedName>
</protein>
<feature type="transmembrane region" description="Helical" evidence="9">
    <location>
        <begin position="93"/>
        <end position="111"/>
    </location>
</feature>
<evidence type="ECO:0000256" key="4">
    <source>
        <dbReference type="ARBA" id="ARBA00022519"/>
    </source>
</evidence>
<evidence type="ECO:0000256" key="8">
    <source>
        <dbReference type="ARBA" id="ARBA00038436"/>
    </source>
</evidence>
<reference evidence="11 12" key="1">
    <citation type="submission" date="2020-04" db="EMBL/GenBank/DDBJ databases">
        <title>Genome sequence for Sphingorhabdus sp. strain M1.</title>
        <authorList>
            <person name="Park S.-J."/>
        </authorList>
    </citation>
    <scope>NUCLEOTIDE SEQUENCE [LARGE SCALE GENOMIC DNA]</scope>
    <source>
        <strain evidence="11 12">JK6</strain>
    </source>
</reference>
<comment type="similarity">
    <text evidence="8 9">Belongs to the TRAP transporter small permease family.</text>
</comment>
<evidence type="ECO:0000256" key="1">
    <source>
        <dbReference type="ARBA" id="ARBA00004429"/>
    </source>
</evidence>
<evidence type="ECO:0000256" key="9">
    <source>
        <dbReference type="RuleBase" id="RU369079"/>
    </source>
</evidence>
<evidence type="ECO:0000256" key="5">
    <source>
        <dbReference type="ARBA" id="ARBA00022692"/>
    </source>
</evidence>
<evidence type="ECO:0000313" key="12">
    <source>
        <dbReference type="Proteomes" id="UP000501600"/>
    </source>
</evidence>
<dbReference type="Proteomes" id="UP000501600">
    <property type="component" value="Chromosome"/>
</dbReference>
<dbReference type="InterPro" id="IPR007387">
    <property type="entry name" value="TRAP_DctQ"/>
</dbReference>
<feature type="domain" description="Tripartite ATP-independent periplasmic transporters DctQ component" evidence="10">
    <location>
        <begin position="27"/>
        <end position="152"/>
    </location>
</feature>
<gene>
    <name evidence="11" type="ORF">HF685_14065</name>
</gene>
<dbReference type="GO" id="GO:0022857">
    <property type="term" value="F:transmembrane transporter activity"/>
    <property type="evidence" value="ECO:0007669"/>
    <property type="project" value="UniProtKB-UniRule"/>
</dbReference>
<evidence type="ECO:0000256" key="3">
    <source>
        <dbReference type="ARBA" id="ARBA00022475"/>
    </source>
</evidence>